<dbReference type="Proteomes" id="UP001301769">
    <property type="component" value="Unassembled WGS sequence"/>
</dbReference>
<reference evidence="2" key="2">
    <citation type="submission" date="2023-05" db="EMBL/GenBank/DDBJ databases">
        <authorList>
            <consortium name="Lawrence Berkeley National Laboratory"/>
            <person name="Steindorff A."/>
            <person name="Hensen N."/>
            <person name="Bonometti L."/>
            <person name="Westerberg I."/>
            <person name="Brannstrom I.O."/>
            <person name="Guillou S."/>
            <person name="Cros-Aarteil S."/>
            <person name="Calhoun S."/>
            <person name="Haridas S."/>
            <person name="Kuo A."/>
            <person name="Mondo S."/>
            <person name="Pangilinan J."/>
            <person name="Riley R."/>
            <person name="Labutti K."/>
            <person name="Andreopoulos B."/>
            <person name="Lipzen A."/>
            <person name="Chen C."/>
            <person name="Yanf M."/>
            <person name="Daum C."/>
            <person name="Ng V."/>
            <person name="Clum A."/>
            <person name="Ohm R."/>
            <person name="Martin F."/>
            <person name="Silar P."/>
            <person name="Natvig D."/>
            <person name="Lalanne C."/>
            <person name="Gautier V."/>
            <person name="Ament-Velasquez S.L."/>
            <person name="Kruys A."/>
            <person name="Hutchinson M.I."/>
            <person name="Powell A.J."/>
            <person name="Barry K."/>
            <person name="Miller A.N."/>
            <person name="Grigoriev I.V."/>
            <person name="Debuchy R."/>
            <person name="Gladieux P."/>
            <person name="Thoren M.H."/>
            <person name="Johannesson H."/>
        </authorList>
    </citation>
    <scope>NUCLEOTIDE SEQUENCE</scope>
    <source>
        <strain evidence="2">PSN293</strain>
    </source>
</reference>
<dbReference type="PANTHER" id="PTHR42339">
    <property type="entry name" value="HISTONE H1"/>
    <property type="match status" value="1"/>
</dbReference>
<protein>
    <recommendedName>
        <fullName evidence="1">DUF7726 domain-containing protein</fullName>
    </recommendedName>
</protein>
<evidence type="ECO:0000313" key="2">
    <source>
        <dbReference type="EMBL" id="KAK4216951.1"/>
    </source>
</evidence>
<sequence length="285" mass="31402">PAASRKRKSTEAALPEEPAVDLDDINVEDMPMNKNCDQVRRKITRFLDSGAMTKTALAKEIGVSLKSLNGFMGEHGTFKGSGFAAYHAVWEYFKKREVAGLKLPIKRARKGAAPVAVTEDGAGGTTAANKTAHTAAASGAVDISDVHLEGEETDSVPVYDTCDEVRRKINAHLKKPGVTQAQFGRDVLAQLHANKPSQIQGTQIARFRGMHGANIGAKHLVFYGAYVFFEKIRIKEGKPKSAKRLEMEKLWGPEGFDRDHDHRTGYFVHESEHITSDQYGKVHIY</sequence>
<evidence type="ECO:0000313" key="3">
    <source>
        <dbReference type="Proteomes" id="UP001301769"/>
    </source>
</evidence>
<dbReference type="GO" id="GO:0003677">
    <property type="term" value="F:DNA binding"/>
    <property type="evidence" value="ECO:0007669"/>
    <property type="project" value="InterPro"/>
</dbReference>
<gene>
    <name evidence="2" type="ORF">QBC37DRAFT_278237</name>
</gene>
<organism evidence="2 3">
    <name type="scientific">Rhypophila decipiens</name>
    <dbReference type="NCBI Taxonomy" id="261697"/>
    <lineage>
        <taxon>Eukaryota</taxon>
        <taxon>Fungi</taxon>
        <taxon>Dikarya</taxon>
        <taxon>Ascomycota</taxon>
        <taxon>Pezizomycotina</taxon>
        <taxon>Sordariomycetes</taxon>
        <taxon>Sordariomycetidae</taxon>
        <taxon>Sordariales</taxon>
        <taxon>Naviculisporaceae</taxon>
        <taxon>Rhypophila</taxon>
    </lineage>
</organism>
<accession>A0AAN7B8U6</accession>
<dbReference type="InterPro" id="IPR056143">
    <property type="entry name" value="DUF7726"/>
</dbReference>
<dbReference type="PANTHER" id="PTHR42339:SF1">
    <property type="entry name" value="HISTONE H1"/>
    <property type="match status" value="1"/>
</dbReference>
<evidence type="ECO:0000259" key="1">
    <source>
        <dbReference type="Pfam" id="PF24852"/>
    </source>
</evidence>
<reference evidence="2" key="1">
    <citation type="journal article" date="2023" name="Mol. Phylogenet. Evol.">
        <title>Genome-scale phylogeny and comparative genomics of the fungal order Sordariales.</title>
        <authorList>
            <person name="Hensen N."/>
            <person name="Bonometti L."/>
            <person name="Westerberg I."/>
            <person name="Brannstrom I.O."/>
            <person name="Guillou S."/>
            <person name="Cros-Aarteil S."/>
            <person name="Calhoun S."/>
            <person name="Haridas S."/>
            <person name="Kuo A."/>
            <person name="Mondo S."/>
            <person name="Pangilinan J."/>
            <person name="Riley R."/>
            <person name="LaButti K."/>
            <person name="Andreopoulos B."/>
            <person name="Lipzen A."/>
            <person name="Chen C."/>
            <person name="Yan M."/>
            <person name="Daum C."/>
            <person name="Ng V."/>
            <person name="Clum A."/>
            <person name="Steindorff A."/>
            <person name="Ohm R.A."/>
            <person name="Martin F."/>
            <person name="Silar P."/>
            <person name="Natvig D.O."/>
            <person name="Lalanne C."/>
            <person name="Gautier V."/>
            <person name="Ament-Velasquez S.L."/>
            <person name="Kruys A."/>
            <person name="Hutchinson M.I."/>
            <person name="Powell A.J."/>
            <person name="Barry K."/>
            <person name="Miller A.N."/>
            <person name="Grigoriev I.V."/>
            <person name="Debuchy R."/>
            <person name="Gladieux P."/>
            <person name="Hiltunen Thoren M."/>
            <person name="Johannesson H."/>
        </authorList>
    </citation>
    <scope>NUCLEOTIDE SEQUENCE</scope>
    <source>
        <strain evidence="2">PSN293</strain>
    </source>
</reference>
<dbReference type="EMBL" id="MU858063">
    <property type="protein sequence ID" value="KAK4216951.1"/>
    <property type="molecule type" value="Genomic_DNA"/>
</dbReference>
<name>A0AAN7B8U6_9PEZI</name>
<dbReference type="Pfam" id="PF24852">
    <property type="entry name" value="DUF7726"/>
    <property type="match status" value="2"/>
</dbReference>
<keyword evidence="3" id="KW-1185">Reference proteome</keyword>
<feature type="non-terminal residue" evidence="2">
    <location>
        <position position="1"/>
    </location>
</feature>
<proteinExistence type="predicted"/>
<dbReference type="InterPro" id="IPR010982">
    <property type="entry name" value="Lambda_DNA-bd_dom_sf"/>
</dbReference>
<feature type="domain" description="DUF7726" evidence="1">
    <location>
        <begin position="30"/>
        <end position="102"/>
    </location>
</feature>
<comment type="caution">
    <text evidence="2">The sequence shown here is derived from an EMBL/GenBank/DDBJ whole genome shotgun (WGS) entry which is preliminary data.</text>
</comment>
<feature type="domain" description="DUF7726" evidence="1">
    <location>
        <begin position="156"/>
        <end position="238"/>
    </location>
</feature>
<dbReference type="AlphaFoldDB" id="A0AAN7B8U6"/>
<dbReference type="Gene3D" id="1.10.260.40">
    <property type="entry name" value="lambda repressor-like DNA-binding domains"/>
    <property type="match status" value="1"/>
</dbReference>